<reference evidence="3" key="1">
    <citation type="journal article" date="2017" name="Nat. Commun.">
        <title>The North American bullfrog draft genome provides insight into hormonal regulation of long noncoding RNA.</title>
        <authorList>
            <person name="Hammond S.A."/>
            <person name="Warren R.L."/>
            <person name="Vandervalk B.P."/>
            <person name="Kucuk E."/>
            <person name="Khan H."/>
            <person name="Gibb E.A."/>
            <person name="Pandoh P."/>
            <person name="Kirk H."/>
            <person name="Zhao Y."/>
            <person name="Jones M."/>
            <person name="Mungall A.J."/>
            <person name="Coope R."/>
            <person name="Pleasance S."/>
            <person name="Moore R.A."/>
            <person name="Holt R.A."/>
            <person name="Round J.M."/>
            <person name="Ohora S."/>
            <person name="Walle B.V."/>
            <person name="Veldhoen N."/>
            <person name="Helbing C.C."/>
            <person name="Birol I."/>
        </authorList>
    </citation>
    <scope>NUCLEOTIDE SEQUENCE [LARGE SCALE GENOMIC DNA]</scope>
</reference>
<accession>A0A2G9SHH4</accession>
<evidence type="ECO:0000313" key="3">
    <source>
        <dbReference type="Proteomes" id="UP000228934"/>
    </source>
</evidence>
<feature type="compositionally biased region" description="Polar residues" evidence="1">
    <location>
        <begin position="41"/>
        <end position="50"/>
    </location>
</feature>
<protein>
    <submittedName>
        <fullName evidence="2">Uncharacterized protein</fullName>
    </submittedName>
</protein>
<feature type="region of interest" description="Disordered" evidence="1">
    <location>
        <begin position="1"/>
        <end position="63"/>
    </location>
</feature>
<dbReference type="AlphaFoldDB" id="A0A2G9SHH4"/>
<organism evidence="2 3">
    <name type="scientific">Aquarana catesbeiana</name>
    <name type="common">American bullfrog</name>
    <name type="synonym">Rana catesbeiana</name>
    <dbReference type="NCBI Taxonomy" id="8400"/>
    <lineage>
        <taxon>Eukaryota</taxon>
        <taxon>Metazoa</taxon>
        <taxon>Chordata</taxon>
        <taxon>Craniata</taxon>
        <taxon>Vertebrata</taxon>
        <taxon>Euteleostomi</taxon>
        <taxon>Amphibia</taxon>
        <taxon>Batrachia</taxon>
        <taxon>Anura</taxon>
        <taxon>Neobatrachia</taxon>
        <taxon>Ranoidea</taxon>
        <taxon>Ranidae</taxon>
        <taxon>Aquarana</taxon>
    </lineage>
</organism>
<dbReference type="OrthoDB" id="10209560at2759"/>
<sequence>MQSQQSPSLHQAIPAESLLTLGNPSGVPLMPGNPSGVPPYTRQSQRSPSLHQAIPAESPLHQV</sequence>
<proteinExistence type="predicted"/>
<keyword evidence="3" id="KW-1185">Reference proteome</keyword>
<feature type="non-terminal residue" evidence="2">
    <location>
        <position position="63"/>
    </location>
</feature>
<gene>
    <name evidence="2" type="ORF">AB205_0214190</name>
</gene>
<name>A0A2G9SHH4_AQUCT</name>
<dbReference type="EMBL" id="KV924459">
    <property type="protein sequence ID" value="PIO39619.1"/>
    <property type="molecule type" value="Genomic_DNA"/>
</dbReference>
<evidence type="ECO:0000313" key="2">
    <source>
        <dbReference type="EMBL" id="PIO39619.1"/>
    </source>
</evidence>
<evidence type="ECO:0000256" key="1">
    <source>
        <dbReference type="SAM" id="MobiDB-lite"/>
    </source>
</evidence>
<dbReference type="Proteomes" id="UP000228934">
    <property type="component" value="Unassembled WGS sequence"/>
</dbReference>